<dbReference type="SUPFAM" id="SSF53448">
    <property type="entry name" value="Nucleotide-diphospho-sugar transferases"/>
    <property type="match status" value="1"/>
</dbReference>
<proteinExistence type="predicted"/>
<dbReference type="Pfam" id="PF01501">
    <property type="entry name" value="Glyco_transf_8"/>
    <property type="match status" value="1"/>
</dbReference>
<name>A0A2W7RHM2_9BACT</name>
<reference evidence="4 6" key="1">
    <citation type="submission" date="2018-06" db="EMBL/GenBank/DDBJ databases">
        <title>Genomic Encyclopedia of Archaeal and Bacterial Type Strains, Phase II (KMG-II): from individual species to whole genera.</title>
        <authorList>
            <person name="Goeker M."/>
        </authorList>
    </citation>
    <scope>NUCLEOTIDE SEQUENCE [LARGE SCALE GENOMIC DNA]</scope>
    <source>
        <strain evidence="4 6">DSM 22686</strain>
    </source>
</reference>
<dbReference type="Proteomes" id="UP000321927">
    <property type="component" value="Unassembled WGS sequence"/>
</dbReference>
<evidence type="ECO:0000313" key="4">
    <source>
        <dbReference type="EMBL" id="PZX50265.1"/>
    </source>
</evidence>
<keyword evidence="7" id="KW-1185">Reference proteome</keyword>
<dbReference type="InterPro" id="IPR050748">
    <property type="entry name" value="Glycosyltrans_8_dom-fam"/>
</dbReference>
<evidence type="ECO:0000256" key="3">
    <source>
        <dbReference type="ARBA" id="ARBA00022723"/>
    </source>
</evidence>
<sequence>MNIAYSCNEKYIVHTGISIVSLLENQNRTDNISIYLLGIDVSLDSIALLSQLVLSYNAKFYYIDFNDISFDLVVNNLGRHVPTVYSKLFFERISALDKVIYLDSDIIIKNSLQELWEIDLKRNYFACVKTVTKSYSNKLGLSVKEDFFNDGMAVVNVDLIRKDNLLKIFLNFIDKCDGNPPVLSEGVINVCCKGRILPLHPKFNLMSSFFMYSPRKLLDISCQKFYYSKDVIEDAKNNVVGIHYLSGWYNRPWNLNCSHPLRKEYLYYKSISPWFDFPLDNAKKPANIMKMFLIKFIPFRFVVFYNKYY</sequence>
<reference evidence="5 7" key="2">
    <citation type="submission" date="2019-08" db="EMBL/GenBank/DDBJ databases">
        <title>Genome of Algoriphagus ratkowskyi IC026.</title>
        <authorList>
            <person name="Bowman J.P."/>
        </authorList>
    </citation>
    <scope>NUCLEOTIDE SEQUENCE [LARGE SCALE GENOMIC DNA]</scope>
    <source>
        <strain evidence="5 7">IC026</strain>
    </source>
</reference>
<dbReference type="Proteomes" id="UP000249115">
    <property type="component" value="Unassembled WGS sequence"/>
</dbReference>
<evidence type="ECO:0000256" key="2">
    <source>
        <dbReference type="ARBA" id="ARBA00022679"/>
    </source>
</evidence>
<dbReference type="GO" id="GO:0046872">
    <property type="term" value="F:metal ion binding"/>
    <property type="evidence" value="ECO:0007669"/>
    <property type="project" value="UniProtKB-KW"/>
</dbReference>
<dbReference type="EMBL" id="VORV01000022">
    <property type="protein sequence ID" value="TXD75617.1"/>
    <property type="molecule type" value="Genomic_DNA"/>
</dbReference>
<comment type="caution">
    <text evidence="4">The sequence shown here is derived from an EMBL/GenBank/DDBJ whole genome shotgun (WGS) entry which is preliminary data.</text>
</comment>
<evidence type="ECO:0000256" key="1">
    <source>
        <dbReference type="ARBA" id="ARBA00022676"/>
    </source>
</evidence>
<dbReference type="EMBL" id="QKZU01000024">
    <property type="protein sequence ID" value="PZX50265.1"/>
    <property type="molecule type" value="Genomic_DNA"/>
</dbReference>
<dbReference type="GO" id="GO:0016757">
    <property type="term" value="F:glycosyltransferase activity"/>
    <property type="evidence" value="ECO:0007669"/>
    <property type="project" value="UniProtKB-KW"/>
</dbReference>
<accession>A0A2W7RHM2</accession>
<organism evidence="4 6">
    <name type="scientific">Algoriphagus ratkowskyi</name>
    <dbReference type="NCBI Taxonomy" id="57028"/>
    <lineage>
        <taxon>Bacteria</taxon>
        <taxon>Pseudomonadati</taxon>
        <taxon>Bacteroidota</taxon>
        <taxon>Cytophagia</taxon>
        <taxon>Cytophagales</taxon>
        <taxon>Cyclobacteriaceae</taxon>
        <taxon>Algoriphagus</taxon>
    </lineage>
</organism>
<dbReference type="PANTHER" id="PTHR13778">
    <property type="entry name" value="GLYCOSYLTRANSFERASE 8 DOMAIN-CONTAINING PROTEIN"/>
    <property type="match status" value="1"/>
</dbReference>
<evidence type="ECO:0000313" key="7">
    <source>
        <dbReference type="Proteomes" id="UP000321927"/>
    </source>
</evidence>
<dbReference type="RefSeq" id="WP_086503272.1">
    <property type="nucleotide sequence ID" value="NZ_MSSV01000032.1"/>
</dbReference>
<gene>
    <name evidence="5" type="ORF">ESW18_19765</name>
    <name evidence="4" type="ORF">LV84_04065</name>
</gene>
<keyword evidence="3" id="KW-0479">Metal-binding</keyword>
<dbReference type="Gene3D" id="3.90.550.10">
    <property type="entry name" value="Spore Coat Polysaccharide Biosynthesis Protein SpsA, Chain A"/>
    <property type="match status" value="1"/>
</dbReference>
<protein>
    <submittedName>
        <fullName evidence="4">Lipopolysaccharide biosynthesis glycosyltransferase</fullName>
    </submittedName>
</protein>
<evidence type="ECO:0000313" key="6">
    <source>
        <dbReference type="Proteomes" id="UP000249115"/>
    </source>
</evidence>
<evidence type="ECO:0000313" key="5">
    <source>
        <dbReference type="EMBL" id="TXD75617.1"/>
    </source>
</evidence>
<keyword evidence="1" id="KW-0328">Glycosyltransferase</keyword>
<dbReference type="OrthoDB" id="695971at2"/>
<dbReference type="InterPro" id="IPR029044">
    <property type="entry name" value="Nucleotide-diphossugar_trans"/>
</dbReference>
<dbReference type="InterPro" id="IPR002495">
    <property type="entry name" value="Glyco_trans_8"/>
</dbReference>
<dbReference type="AlphaFoldDB" id="A0A2W7RHM2"/>
<keyword evidence="2 4" id="KW-0808">Transferase</keyword>
<dbReference type="PANTHER" id="PTHR13778:SF47">
    <property type="entry name" value="LIPOPOLYSACCHARIDE 1,3-GALACTOSYLTRANSFERASE"/>
    <property type="match status" value="1"/>
</dbReference>